<keyword evidence="10" id="KW-0406">Ion transport</keyword>
<feature type="transmembrane region" description="Helical" evidence="15">
    <location>
        <begin position="323"/>
        <end position="347"/>
    </location>
</feature>
<evidence type="ECO:0000256" key="12">
    <source>
        <dbReference type="ARBA" id="ARBA00023149"/>
    </source>
</evidence>
<comment type="subcellular location">
    <subcellularLocation>
        <location evidence="1">Membrane</location>
        <topology evidence="1">Multi-pass membrane protein</topology>
    </subcellularLocation>
</comment>
<dbReference type="PaxDb" id="2711-XP_006490541.1"/>
<evidence type="ECO:0000256" key="10">
    <source>
        <dbReference type="ARBA" id="ARBA00023065"/>
    </source>
</evidence>
<keyword evidence="8 15" id="KW-1133">Transmembrane helix</keyword>
<evidence type="ECO:0000256" key="7">
    <source>
        <dbReference type="ARBA" id="ARBA00022860"/>
    </source>
</evidence>
<proteinExistence type="inferred from homology"/>
<keyword evidence="7" id="KW-0112">Calmodulin-binding</keyword>
<dbReference type="EMBL" id="KK784976">
    <property type="protein sequence ID" value="KDO56079.1"/>
    <property type="molecule type" value="Genomic_DNA"/>
</dbReference>
<dbReference type="PROSITE" id="PS50042">
    <property type="entry name" value="CNMP_BINDING_3"/>
    <property type="match status" value="1"/>
</dbReference>
<dbReference type="SUPFAM" id="SSF81324">
    <property type="entry name" value="Voltage-gated potassium channels"/>
    <property type="match status" value="1"/>
</dbReference>
<dbReference type="eggNOG" id="KOG0498">
    <property type="taxonomic scope" value="Eukaryota"/>
</dbReference>
<keyword evidence="13" id="KW-1071">Ligand-gated ion channel</keyword>
<dbReference type="EMBL" id="KK784976">
    <property type="protein sequence ID" value="KDO56080.1"/>
    <property type="molecule type" value="Genomic_DNA"/>
</dbReference>
<keyword evidence="12" id="KW-0114">cAMP</keyword>
<evidence type="ECO:0000256" key="13">
    <source>
        <dbReference type="ARBA" id="ARBA00023286"/>
    </source>
</evidence>
<feature type="transmembrane region" description="Helical" evidence="15">
    <location>
        <begin position="52"/>
        <end position="76"/>
    </location>
</feature>
<keyword evidence="6 15" id="KW-0812">Transmembrane</keyword>
<accession>A0A067EQD7</accession>
<feature type="domain" description="Cyclic nucleotide-binding" evidence="16">
    <location>
        <begin position="426"/>
        <end position="539"/>
    </location>
</feature>
<evidence type="ECO:0000256" key="2">
    <source>
        <dbReference type="ARBA" id="ARBA00010486"/>
    </source>
</evidence>
<evidence type="ECO:0000256" key="14">
    <source>
        <dbReference type="ARBA" id="ARBA00023303"/>
    </source>
</evidence>
<dbReference type="Pfam" id="PF00520">
    <property type="entry name" value="Ion_trans"/>
    <property type="match status" value="1"/>
</dbReference>
<evidence type="ECO:0000313" key="18">
    <source>
        <dbReference type="Proteomes" id="UP000027120"/>
    </source>
</evidence>
<evidence type="ECO:0000256" key="9">
    <source>
        <dbReference type="ARBA" id="ARBA00022992"/>
    </source>
</evidence>
<keyword evidence="5" id="KW-0116">cAMP-binding</keyword>
<evidence type="ECO:0000256" key="5">
    <source>
        <dbReference type="ARBA" id="ARBA00022566"/>
    </source>
</evidence>
<dbReference type="SUPFAM" id="SSF51206">
    <property type="entry name" value="cAMP-binding domain-like"/>
    <property type="match status" value="1"/>
</dbReference>
<name>A0A067EQD7_CITSI</name>
<dbReference type="Gene3D" id="2.60.120.10">
    <property type="entry name" value="Jelly Rolls"/>
    <property type="match status" value="1"/>
</dbReference>
<dbReference type="GO" id="GO:0030552">
    <property type="term" value="F:cAMP binding"/>
    <property type="evidence" value="ECO:0007669"/>
    <property type="project" value="UniProtKB-KW"/>
</dbReference>
<evidence type="ECO:0000313" key="17">
    <source>
        <dbReference type="EMBL" id="KDO56080.1"/>
    </source>
</evidence>
<dbReference type="InterPro" id="IPR000595">
    <property type="entry name" value="cNMP-bd_dom"/>
</dbReference>
<feature type="transmembrane region" description="Helical" evidence="15">
    <location>
        <begin position="88"/>
        <end position="108"/>
    </location>
</feature>
<keyword evidence="11 15" id="KW-0472">Membrane</keyword>
<dbReference type="PANTHER" id="PTHR45651:SF5">
    <property type="entry name" value="CYCLIC NUCLEOTIDE-GATED ION CHANNEL 1"/>
    <property type="match status" value="1"/>
</dbReference>
<feature type="transmembrane region" description="Helical" evidence="15">
    <location>
        <begin position="198"/>
        <end position="222"/>
    </location>
</feature>
<keyword evidence="9" id="KW-0142">cGMP-binding</keyword>
<keyword evidence="18" id="KW-1185">Reference proteome</keyword>
<comment type="similarity">
    <text evidence="2">Belongs to the cyclic nucleotide-gated cation channel (TC 1.A.1.5) family.</text>
</comment>
<dbReference type="KEGG" id="cit:102628385"/>
<evidence type="ECO:0000256" key="11">
    <source>
        <dbReference type="ARBA" id="ARBA00023136"/>
    </source>
</evidence>
<evidence type="ECO:0000256" key="3">
    <source>
        <dbReference type="ARBA" id="ARBA00022448"/>
    </source>
</evidence>
<keyword evidence="9" id="KW-0547">Nucleotide-binding</keyword>
<dbReference type="InterPro" id="IPR018490">
    <property type="entry name" value="cNMP-bd_dom_sf"/>
</dbReference>
<keyword evidence="3" id="KW-0813">Transport</keyword>
<sequence>MRTQTFRPFRRGTNLDSGFLQRGQRLASNGYNIMSTSLDNHINRIVDPRGPFWNWIWLAVRIISTSLDPLFFYIFVVNDHKKCVDLDIKLAIIAISLRTIFDFFNIIYSSSTPHKHSRANAKKCFYLNSFLKDLLSCLPIPQLVTSIIIITSKGSGFFPAMVWLKVVVIVQYVPRFYRIYRLYAVAESTSGILAQMKWVKSACCILIYLLAAHVFGALWYFMAIERETECWKKACREHTECYQNSFHCYETVGNYTFLTGLCPTMIQDTTMFNFGMFQEAIQSGMVEEKAFKKKFIYCFRWGLQTVSCAGQNLQTSTHEGENLLASFIIIASLLLLLLVLGNLTIYLQSGTIKLEEIKSKAREIEQWRTFEMLSQSLQQRVRNHQQYVWQEMRGIDVENLLNNLPVNLNWEMKSELCLEVLKKVPMFQMMGKSILSEMCKCLKPVLYVQECCIVKEGDPICEMFFITQGTLLTTTTNGGRNTSVFKKYLSTGDFWGEELATSALDPDPLSNIPHSNCALISVTNVEAFAINTDDLRAIVYQYWQHRNHNMQPLDIFKFYSQEWRTSKACVIQAAWCRYKKRKLEGSLYAKENILQDQKAEAGGKPSKFGTAIYATQFFTYVRRSVKRNGGLPGGRVNITLAASETTRS</sequence>
<dbReference type="GO" id="GO:0005216">
    <property type="term" value="F:monoatomic ion channel activity"/>
    <property type="evidence" value="ECO:0007669"/>
    <property type="project" value="InterPro"/>
</dbReference>
<dbReference type="STRING" id="2711.A0A067EQD7"/>
<gene>
    <name evidence="17" type="ORF">CISIN_1g006367mg</name>
</gene>
<dbReference type="Proteomes" id="UP000027120">
    <property type="component" value="Unassembled WGS sequence"/>
</dbReference>
<keyword evidence="4" id="KW-0140">cGMP</keyword>
<evidence type="ECO:0000256" key="8">
    <source>
        <dbReference type="ARBA" id="ARBA00022989"/>
    </source>
</evidence>
<dbReference type="AlphaFoldDB" id="A0A067EQD7"/>
<feature type="transmembrane region" description="Helical" evidence="15">
    <location>
        <begin position="156"/>
        <end position="177"/>
    </location>
</feature>
<evidence type="ECO:0000256" key="15">
    <source>
        <dbReference type="SAM" id="Phobius"/>
    </source>
</evidence>
<dbReference type="PANTHER" id="PTHR45651">
    <property type="entry name" value="CYCLIC NUCLEOTIDE-GATED ION CHANNEL 15-RELATED-RELATED"/>
    <property type="match status" value="1"/>
</dbReference>
<organism evidence="17 18">
    <name type="scientific">Citrus sinensis</name>
    <name type="common">Sweet orange</name>
    <name type="synonym">Citrus aurantium var. sinensis</name>
    <dbReference type="NCBI Taxonomy" id="2711"/>
    <lineage>
        <taxon>Eukaryota</taxon>
        <taxon>Viridiplantae</taxon>
        <taxon>Streptophyta</taxon>
        <taxon>Embryophyta</taxon>
        <taxon>Tracheophyta</taxon>
        <taxon>Spermatophyta</taxon>
        <taxon>Magnoliopsida</taxon>
        <taxon>eudicotyledons</taxon>
        <taxon>Gunneridae</taxon>
        <taxon>Pentapetalae</taxon>
        <taxon>rosids</taxon>
        <taxon>malvids</taxon>
        <taxon>Sapindales</taxon>
        <taxon>Rutaceae</taxon>
        <taxon>Aurantioideae</taxon>
        <taxon>Citrus</taxon>
    </lineage>
</organism>
<dbReference type="InterPro" id="IPR005821">
    <property type="entry name" value="Ion_trans_dom"/>
</dbReference>
<evidence type="ECO:0000256" key="6">
    <source>
        <dbReference type="ARBA" id="ARBA00022692"/>
    </source>
</evidence>
<dbReference type="GO" id="GO:0016020">
    <property type="term" value="C:membrane"/>
    <property type="evidence" value="ECO:0007669"/>
    <property type="project" value="UniProtKB-SubCell"/>
</dbReference>
<evidence type="ECO:0000259" key="16">
    <source>
        <dbReference type="PROSITE" id="PS50042"/>
    </source>
</evidence>
<evidence type="ECO:0000256" key="1">
    <source>
        <dbReference type="ARBA" id="ARBA00004141"/>
    </source>
</evidence>
<keyword evidence="14" id="KW-0407">Ion channel</keyword>
<dbReference type="GO" id="GO:0005516">
    <property type="term" value="F:calmodulin binding"/>
    <property type="evidence" value="ECO:0007669"/>
    <property type="project" value="UniProtKB-KW"/>
</dbReference>
<dbReference type="GO" id="GO:0030553">
    <property type="term" value="F:cGMP binding"/>
    <property type="evidence" value="ECO:0007669"/>
    <property type="project" value="UniProtKB-KW"/>
</dbReference>
<dbReference type="Gene3D" id="1.10.287.630">
    <property type="entry name" value="Helix hairpin bin"/>
    <property type="match status" value="1"/>
</dbReference>
<dbReference type="Gene3D" id="1.10.287.70">
    <property type="match status" value="1"/>
</dbReference>
<evidence type="ECO:0000256" key="4">
    <source>
        <dbReference type="ARBA" id="ARBA00022535"/>
    </source>
</evidence>
<protein>
    <recommendedName>
        <fullName evidence="16">Cyclic nucleotide-binding domain-containing protein</fullName>
    </recommendedName>
</protein>
<dbReference type="InterPro" id="IPR014710">
    <property type="entry name" value="RmlC-like_jellyroll"/>
</dbReference>
<reference evidence="17 18" key="1">
    <citation type="submission" date="2014-04" db="EMBL/GenBank/DDBJ databases">
        <authorList>
            <consortium name="International Citrus Genome Consortium"/>
            <person name="Gmitter F."/>
            <person name="Chen C."/>
            <person name="Farmerie W."/>
            <person name="Harkins T."/>
            <person name="Desany B."/>
            <person name="Mohiuddin M."/>
            <person name="Kodira C."/>
            <person name="Borodovsky M."/>
            <person name="Lomsadze A."/>
            <person name="Burns P."/>
            <person name="Jenkins J."/>
            <person name="Prochnik S."/>
            <person name="Shu S."/>
            <person name="Chapman J."/>
            <person name="Pitluck S."/>
            <person name="Schmutz J."/>
            <person name="Rokhsar D."/>
        </authorList>
    </citation>
    <scope>NUCLEOTIDE SEQUENCE</scope>
</reference>
<dbReference type="CDD" id="cd00038">
    <property type="entry name" value="CAP_ED"/>
    <property type="match status" value="1"/>
</dbReference>